<dbReference type="InterPro" id="IPR011990">
    <property type="entry name" value="TPR-like_helical_dom_sf"/>
</dbReference>
<dbReference type="SUPFAM" id="SSF48452">
    <property type="entry name" value="TPR-like"/>
    <property type="match status" value="1"/>
</dbReference>
<dbReference type="RefSeq" id="WP_273613737.1">
    <property type="nucleotide sequence ID" value="NZ_CP117416.1"/>
</dbReference>
<dbReference type="SUPFAM" id="SSF53649">
    <property type="entry name" value="Alkaline phosphatase-like"/>
    <property type="match status" value="1"/>
</dbReference>
<evidence type="ECO:0000313" key="4">
    <source>
        <dbReference type="Proteomes" id="UP001220509"/>
    </source>
</evidence>
<gene>
    <name evidence="3" type="ORF">PQ456_19765</name>
</gene>
<proteinExistence type="inferred from homology"/>
<accession>A0AAX3M0G6</accession>
<dbReference type="Pfam" id="PF00884">
    <property type="entry name" value="Sulfatase"/>
    <property type="match status" value="1"/>
</dbReference>
<dbReference type="AlphaFoldDB" id="A0AAX3M0G6"/>
<dbReference type="InterPro" id="IPR017850">
    <property type="entry name" value="Alkaline_phosphatase_core_sf"/>
</dbReference>
<comment type="similarity">
    <text evidence="1">Belongs to the sulfatase family.</text>
</comment>
<dbReference type="InterPro" id="IPR050738">
    <property type="entry name" value="Sulfatase"/>
</dbReference>
<name>A0AAX3M0G6_9BACL</name>
<dbReference type="InterPro" id="IPR000917">
    <property type="entry name" value="Sulfatase_N"/>
</dbReference>
<evidence type="ECO:0000256" key="1">
    <source>
        <dbReference type="ARBA" id="ARBA00008779"/>
    </source>
</evidence>
<dbReference type="GO" id="GO:0004065">
    <property type="term" value="F:arylsulfatase activity"/>
    <property type="evidence" value="ECO:0007669"/>
    <property type="project" value="TreeGrafter"/>
</dbReference>
<feature type="domain" description="Sulfatase N-terminal" evidence="2">
    <location>
        <begin position="296"/>
        <end position="579"/>
    </location>
</feature>
<dbReference type="PANTHER" id="PTHR42693:SF33">
    <property type="entry name" value="ARYLSULFATASE"/>
    <property type="match status" value="1"/>
</dbReference>
<organism evidence="3 4">
    <name type="scientific">Paenibacillus kyungheensis</name>
    <dbReference type="NCBI Taxonomy" id="1452732"/>
    <lineage>
        <taxon>Bacteria</taxon>
        <taxon>Bacillati</taxon>
        <taxon>Bacillota</taxon>
        <taxon>Bacilli</taxon>
        <taxon>Bacillales</taxon>
        <taxon>Paenibacillaceae</taxon>
        <taxon>Paenibacillus</taxon>
    </lineage>
</organism>
<evidence type="ECO:0000313" key="3">
    <source>
        <dbReference type="EMBL" id="WCT55357.1"/>
    </source>
</evidence>
<protein>
    <submittedName>
        <fullName evidence="3">Sulfatase-like hydrolase/transferase</fullName>
    </submittedName>
</protein>
<keyword evidence="4" id="KW-1185">Reference proteome</keyword>
<dbReference type="EMBL" id="CP117416">
    <property type="protein sequence ID" value="WCT55357.1"/>
    <property type="molecule type" value="Genomic_DNA"/>
</dbReference>
<reference evidence="3 4" key="1">
    <citation type="submission" date="2023-02" db="EMBL/GenBank/DDBJ databases">
        <title>Genome sequence of Paenibacillus kyungheensis KACC 18744.</title>
        <authorList>
            <person name="Kim S."/>
            <person name="Heo J."/>
            <person name="Kwon S.-W."/>
        </authorList>
    </citation>
    <scope>NUCLEOTIDE SEQUENCE [LARGE SCALE GENOMIC DNA]</scope>
    <source>
        <strain evidence="3 4">KACC 18744</strain>
    </source>
</reference>
<dbReference type="KEGG" id="pka:PQ456_19765"/>
<dbReference type="Gene3D" id="1.25.40.10">
    <property type="entry name" value="Tetratricopeptide repeat domain"/>
    <property type="match status" value="1"/>
</dbReference>
<sequence length="682" mass="78860">MRKYPIQQSIHYLSALYQDIKTDFENNNVVNLQNNIEKYEKSNSDAHLISIKSNAYFQLGEYQKAEAVLLQGLKEYPFHFDINLNAGIVYEMQTKLEMSLCYYIQAHKFSKTKEERDLAETYINRMNLLLKEVYENEPNELVKIFNLGNRLLQEKDYRSFPLDAYQQSTIRQLMASDTVNPYMTNMYKSFNIHNVDQKNRFDYATETLPGNVYSSHHEIILDQPTILPVSVLDTQTSLSFELNKKVYSFANNDLFYNSHQYLRFNETGTLKIKTDKPVFIGKPLSITDSPLSKKLVVNIFVDGVSGAFIQKHHLSELMPNTYNYFKNSFITNDCYATSEWTFPSVASMYTGKYTTNHHIFHPDFNYDFASNNKMMQEYFKEAGYMTTQIGGDWRVTPAHGYHKGFDRIIYKNFMSGGMDTANIVSETLEHLEAFKGKNNFLWISLADLHHVPDDIDQNLMTQVQLDISERVKRDTKGPTTVLTPFDTNKHDKYINEIKRIDFYLNTLYEYFNNNYQDEEVLIVLHSDHGQSFLENTDILLNESRRKVPLMIKGGSTPVGTSNELMATIDILPTLLHLAQLPAATEIDGQLPVIFGGDSARTFTYTEAIHPNQTYKAALTDDTHHVYFENGTAIQNDGLIDLNQYTLRLINKVTGEDETEALADRADYYEQIIWEHVQSNAKF</sequence>
<evidence type="ECO:0000259" key="2">
    <source>
        <dbReference type="Pfam" id="PF00884"/>
    </source>
</evidence>
<dbReference type="Proteomes" id="UP001220509">
    <property type="component" value="Chromosome"/>
</dbReference>
<keyword evidence="3" id="KW-0378">Hydrolase</keyword>
<dbReference type="PANTHER" id="PTHR42693">
    <property type="entry name" value="ARYLSULFATASE FAMILY MEMBER"/>
    <property type="match status" value="1"/>
</dbReference>
<dbReference type="Gene3D" id="3.40.720.10">
    <property type="entry name" value="Alkaline Phosphatase, subunit A"/>
    <property type="match status" value="1"/>
</dbReference>